<gene>
    <name evidence="1" type="ORF">LCAKO_3031</name>
</gene>
<evidence type="ECO:0000313" key="2">
    <source>
        <dbReference type="Proteomes" id="UP000423274"/>
    </source>
</evidence>
<organism evidence="1 2">
    <name type="scientific">Lacticaseibacillus paracasei subsp. paracasei</name>
    <dbReference type="NCBI Taxonomy" id="47714"/>
    <lineage>
        <taxon>Bacteria</taxon>
        <taxon>Bacillati</taxon>
        <taxon>Bacillota</taxon>
        <taxon>Bacilli</taxon>
        <taxon>Lactobacillales</taxon>
        <taxon>Lactobacillaceae</taxon>
        <taxon>Lacticaseibacillus</taxon>
    </lineage>
</organism>
<accession>A0AAP9HK91</accession>
<sequence>MPASHFVATNGLDNAFWLSGTHRLPQSVLQTWGFTRANVSRETLALVN</sequence>
<reference evidence="1 2" key="1">
    <citation type="submission" date="2017-08" db="EMBL/GenBank/DDBJ databases">
        <title>Genome sequence, comparative genomics and functional analysis of the highly adhesive Lactobacillus paracasei Kobulty strain.</title>
        <authorList>
            <person name="Koryszewska-Baginska A."/>
            <person name="Grynberg M."/>
            <person name="Aleksandrzak-Piekarczyk T."/>
        </authorList>
    </citation>
    <scope>NUCLEOTIDE SEQUENCE [LARGE SCALE GENOMIC DNA]</scope>
    <source>
        <strain evidence="1 2">IBB3423</strain>
    </source>
</reference>
<dbReference type="Proteomes" id="UP000423274">
    <property type="component" value="Chromosome"/>
</dbReference>
<evidence type="ECO:0000313" key="1">
    <source>
        <dbReference type="EMBL" id="QGV19520.1"/>
    </source>
</evidence>
<dbReference type="EMBL" id="CP022954">
    <property type="protein sequence ID" value="QGV19520.1"/>
    <property type="molecule type" value="Genomic_DNA"/>
</dbReference>
<dbReference type="AlphaFoldDB" id="A0AAP9HK91"/>
<name>A0AAP9HK91_LACPA</name>
<proteinExistence type="predicted"/>
<protein>
    <submittedName>
        <fullName evidence="1">Uncharacterized protein</fullName>
    </submittedName>
</protein>